<protein>
    <recommendedName>
        <fullName evidence="2">RRM domain-containing protein</fullName>
    </recommendedName>
</protein>
<accession>A0A1S9PA77</accession>
<reference evidence="3 4" key="1">
    <citation type="submission" date="2016-07" db="EMBL/GenBank/DDBJ databases">
        <title>Genomic analysis of zinc-resistant bacterium Mucilaginibacter pedocola TBZ30.</title>
        <authorList>
            <person name="Huang J."/>
            <person name="Tang J."/>
        </authorList>
    </citation>
    <scope>NUCLEOTIDE SEQUENCE [LARGE SCALE GENOMIC DNA]</scope>
    <source>
        <strain evidence="3 4">TBZ30</strain>
    </source>
</reference>
<dbReference type="InterPro" id="IPR000504">
    <property type="entry name" value="RRM_dom"/>
</dbReference>
<feature type="domain" description="RRM" evidence="2">
    <location>
        <begin position="2"/>
        <end position="80"/>
    </location>
</feature>
<name>A0A1S9PA77_9SPHI</name>
<dbReference type="STRING" id="1792845.BC343_14005"/>
<dbReference type="InterPro" id="IPR012677">
    <property type="entry name" value="Nucleotide-bd_a/b_plait_sf"/>
</dbReference>
<dbReference type="PROSITE" id="PS50102">
    <property type="entry name" value="RRM"/>
    <property type="match status" value="1"/>
</dbReference>
<dbReference type="PANTHER" id="PTHR48025:SF1">
    <property type="entry name" value="RRM DOMAIN-CONTAINING PROTEIN"/>
    <property type="match status" value="1"/>
</dbReference>
<comment type="caution">
    <text evidence="3">The sequence shown here is derived from an EMBL/GenBank/DDBJ whole genome shotgun (WGS) entry which is preliminary data.</text>
</comment>
<keyword evidence="1" id="KW-0694">RNA-binding</keyword>
<dbReference type="AlphaFoldDB" id="A0A1S9PA77"/>
<dbReference type="InterPro" id="IPR050502">
    <property type="entry name" value="Euk_RNA-bind_prot"/>
</dbReference>
<dbReference type="EMBL" id="MBTF01000035">
    <property type="protein sequence ID" value="OOQ57884.1"/>
    <property type="molecule type" value="Genomic_DNA"/>
</dbReference>
<dbReference type="Gene3D" id="3.30.70.330">
    <property type="match status" value="1"/>
</dbReference>
<evidence type="ECO:0000313" key="4">
    <source>
        <dbReference type="Proteomes" id="UP000189739"/>
    </source>
</evidence>
<dbReference type="Proteomes" id="UP000189739">
    <property type="component" value="Unassembled WGS sequence"/>
</dbReference>
<dbReference type="Pfam" id="PF00076">
    <property type="entry name" value="RRM_1"/>
    <property type="match status" value="1"/>
</dbReference>
<proteinExistence type="predicted"/>
<dbReference type="OrthoDB" id="797376at2"/>
<organism evidence="3 4">
    <name type="scientific">Mucilaginibacter pedocola</name>
    <dbReference type="NCBI Taxonomy" id="1792845"/>
    <lineage>
        <taxon>Bacteria</taxon>
        <taxon>Pseudomonadati</taxon>
        <taxon>Bacteroidota</taxon>
        <taxon>Sphingobacteriia</taxon>
        <taxon>Sphingobacteriales</taxon>
        <taxon>Sphingobacteriaceae</taxon>
        <taxon>Mucilaginibacter</taxon>
    </lineage>
</organism>
<gene>
    <name evidence="3" type="ORF">BC343_14005</name>
</gene>
<evidence type="ECO:0000259" key="2">
    <source>
        <dbReference type="PROSITE" id="PS50102"/>
    </source>
</evidence>
<keyword evidence="4" id="KW-1185">Reference proteome</keyword>
<sequence length="119" mass="13278">MVKVFVGGFPLDMEEMQLAMLFAPHGDISTLKIVRDKKTRICKGYAFIEMVDRAGAENAVEALDGTMFAGKTLTVNINEEPAVKPSIASSFNSYGRQPVYQKVQRLGTEVKKKRPRRVI</sequence>
<dbReference type="PANTHER" id="PTHR48025">
    <property type="entry name" value="OS02G0815200 PROTEIN"/>
    <property type="match status" value="1"/>
</dbReference>
<evidence type="ECO:0000256" key="1">
    <source>
        <dbReference type="ARBA" id="ARBA00022884"/>
    </source>
</evidence>
<dbReference type="InterPro" id="IPR035979">
    <property type="entry name" value="RBD_domain_sf"/>
</dbReference>
<dbReference type="SMART" id="SM00360">
    <property type="entry name" value="RRM"/>
    <property type="match status" value="1"/>
</dbReference>
<evidence type="ECO:0000313" key="3">
    <source>
        <dbReference type="EMBL" id="OOQ57884.1"/>
    </source>
</evidence>
<dbReference type="GO" id="GO:0003723">
    <property type="term" value="F:RNA binding"/>
    <property type="evidence" value="ECO:0007669"/>
    <property type="project" value="UniProtKB-KW"/>
</dbReference>
<dbReference type="RefSeq" id="WP_078350491.1">
    <property type="nucleotide sequence ID" value="NZ_MBTF01000035.1"/>
</dbReference>
<dbReference type="SUPFAM" id="SSF54928">
    <property type="entry name" value="RNA-binding domain, RBD"/>
    <property type="match status" value="1"/>
</dbReference>